<keyword evidence="2" id="KW-1185">Reference proteome</keyword>
<dbReference type="EMBL" id="JABBWK010000030">
    <property type="protein sequence ID" value="KAG1899761.1"/>
    <property type="molecule type" value="Genomic_DNA"/>
</dbReference>
<organism evidence="1 2">
    <name type="scientific">Suillus fuscotomentosus</name>
    <dbReference type="NCBI Taxonomy" id="1912939"/>
    <lineage>
        <taxon>Eukaryota</taxon>
        <taxon>Fungi</taxon>
        <taxon>Dikarya</taxon>
        <taxon>Basidiomycota</taxon>
        <taxon>Agaricomycotina</taxon>
        <taxon>Agaricomycetes</taxon>
        <taxon>Agaricomycetidae</taxon>
        <taxon>Boletales</taxon>
        <taxon>Suillineae</taxon>
        <taxon>Suillaceae</taxon>
        <taxon>Suillus</taxon>
    </lineage>
</organism>
<sequence>MSPLAGTTVSRKKYITITIGKPAEALGEIGVSGPYNPRMNFKQPSEDYNIRIPQSISHSSPPYRHPCFPHWDVMIIPETPDRPTIWTRLSLHKDISSRSENYEYTYIELHSLTLDPNLERRDIPIKNACYKGRQYLKISFNFSLPANILWDCDEDFRYLPRFHFHRSCFCTKCLQLELEGTLTSTSFDHAFLTVTDVALIGMRARDRHLLLKIDAGWHLYQAGPIAWIEEKNVTFYVL</sequence>
<name>A0AAD4E5Q1_9AGAM</name>
<comment type="caution">
    <text evidence="1">The sequence shown here is derived from an EMBL/GenBank/DDBJ whole genome shotgun (WGS) entry which is preliminary data.</text>
</comment>
<gene>
    <name evidence="1" type="ORF">F5891DRAFT_980727</name>
</gene>
<protein>
    <submittedName>
        <fullName evidence="1">Uncharacterized protein</fullName>
    </submittedName>
</protein>
<evidence type="ECO:0000313" key="1">
    <source>
        <dbReference type="EMBL" id="KAG1899761.1"/>
    </source>
</evidence>
<dbReference type="AlphaFoldDB" id="A0AAD4E5Q1"/>
<evidence type="ECO:0000313" key="2">
    <source>
        <dbReference type="Proteomes" id="UP001195769"/>
    </source>
</evidence>
<dbReference type="GeneID" id="64671333"/>
<dbReference type="RefSeq" id="XP_041225337.1">
    <property type="nucleotide sequence ID" value="XM_041377035.1"/>
</dbReference>
<accession>A0AAD4E5Q1</accession>
<dbReference type="Proteomes" id="UP001195769">
    <property type="component" value="Unassembled WGS sequence"/>
</dbReference>
<proteinExistence type="predicted"/>
<reference evidence="1" key="1">
    <citation type="journal article" date="2020" name="New Phytol.">
        <title>Comparative genomics reveals dynamic genome evolution in host specialist ectomycorrhizal fungi.</title>
        <authorList>
            <person name="Lofgren L.A."/>
            <person name="Nguyen N.H."/>
            <person name="Vilgalys R."/>
            <person name="Ruytinx J."/>
            <person name="Liao H.L."/>
            <person name="Branco S."/>
            <person name="Kuo A."/>
            <person name="LaButti K."/>
            <person name="Lipzen A."/>
            <person name="Andreopoulos W."/>
            <person name="Pangilinan J."/>
            <person name="Riley R."/>
            <person name="Hundley H."/>
            <person name="Na H."/>
            <person name="Barry K."/>
            <person name="Grigoriev I.V."/>
            <person name="Stajich J.E."/>
            <person name="Kennedy P.G."/>
        </authorList>
    </citation>
    <scope>NUCLEOTIDE SEQUENCE</scope>
    <source>
        <strain evidence="1">FC203</strain>
    </source>
</reference>